<dbReference type="EMBL" id="CP097463">
    <property type="protein sequence ID" value="WAX58063.1"/>
    <property type="molecule type" value="Genomic_DNA"/>
</dbReference>
<dbReference type="InterPro" id="IPR016181">
    <property type="entry name" value="Acyl_CoA_acyltransferase"/>
</dbReference>
<evidence type="ECO:0000313" key="3">
    <source>
        <dbReference type="Proteomes" id="UP001164693"/>
    </source>
</evidence>
<dbReference type="PROSITE" id="PS51186">
    <property type="entry name" value="GNAT"/>
    <property type="match status" value="1"/>
</dbReference>
<sequence>MTLTIREQRPDEWAGIRALIDRAFAPDPAAGLLAQWVHEHGPVLSLVAEEEDLRLVGQVLFGTLQLVNDDDAVDVLCLSPLSVEAEFRGRGIARALVRHALAQLTDRPEPIVVLEGDPALYGKLGFRPASEFGIERPSDLIPEAAFQLVPLPAYRTGLRGQVRYPQYFFDIGAVGP</sequence>
<dbReference type="Proteomes" id="UP001164693">
    <property type="component" value="Chromosome"/>
</dbReference>
<gene>
    <name evidence="2" type="ORF">M6B22_04655</name>
</gene>
<name>A0ABY7K2G3_9ACTN</name>
<dbReference type="InterPro" id="IPR000182">
    <property type="entry name" value="GNAT_dom"/>
</dbReference>
<proteinExistence type="predicted"/>
<dbReference type="PANTHER" id="PTHR37817">
    <property type="entry name" value="N-ACETYLTRANSFERASE EIS"/>
    <property type="match status" value="1"/>
</dbReference>
<dbReference type="CDD" id="cd04301">
    <property type="entry name" value="NAT_SF"/>
    <property type="match status" value="1"/>
</dbReference>
<reference evidence="2" key="1">
    <citation type="submission" date="2022-05" db="EMBL/GenBank/DDBJ databases">
        <title>Jatrophihabitans sp. SB3-54 whole genome sequence.</title>
        <authorList>
            <person name="Suh M.K."/>
            <person name="Eom M.K."/>
            <person name="Kim J.S."/>
            <person name="Kim H.S."/>
            <person name="Do H.E."/>
            <person name="Shin Y.K."/>
            <person name="Lee J.-S."/>
        </authorList>
    </citation>
    <scope>NUCLEOTIDE SEQUENCE</scope>
    <source>
        <strain evidence="2">SB3-54</strain>
    </source>
</reference>
<dbReference type="RefSeq" id="WP_269444612.1">
    <property type="nucleotide sequence ID" value="NZ_CP097463.1"/>
</dbReference>
<dbReference type="InterPro" id="IPR051554">
    <property type="entry name" value="Acetyltransferase_Eis"/>
</dbReference>
<accession>A0ABY7K2G3</accession>
<dbReference type="PANTHER" id="PTHR37817:SF1">
    <property type="entry name" value="N-ACETYLTRANSFERASE EIS"/>
    <property type="match status" value="1"/>
</dbReference>
<dbReference type="Pfam" id="PF13527">
    <property type="entry name" value="Acetyltransf_9"/>
    <property type="match status" value="1"/>
</dbReference>
<evidence type="ECO:0000259" key="1">
    <source>
        <dbReference type="PROSITE" id="PS51186"/>
    </source>
</evidence>
<keyword evidence="3" id="KW-1185">Reference proteome</keyword>
<organism evidence="2 3">
    <name type="scientific">Jatrophihabitans cynanchi</name>
    <dbReference type="NCBI Taxonomy" id="2944128"/>
    <lineage>
        <taxon>Bacteria</taxon>
        <taxon>Bacillati</taxon>
        <taxon>Actinomycetota</taxon>
        <taxon>Actinomycetes</taxon>
        <taxon>Jatrophihabitantales</taxon>
        <taxon>Jatrophihabitantaceae</taxon>
        <taxon>Jatrophihabitans</taxon>
    </lineage>
</organism>
<feature type="domain" description="N-acetyltransferase" evidence="1">
    <location>
        <begin position="3"/>
        <end position="147"/>
    </location>
</feature>
<protein>
    <submittedName>
        <fullName evidence="2">N-acetyltransferase</fullName>
    </submittedName>
</protein>
<dbReference type="SUPFAM" id="SSF55729">
    <property type="entry name" value="Acyl-CoA N-acyltransferases (Nat)"/>
    <property type="match status" value="1"/>
</dbReference>
<evidence type="ECO:0000313" key="2">
    <source>
        <dbReference type="EMBL" id="WAX58063.1"/>
    </source>
</evidence>
<dbReference type="Gene3D" id="3.40.630.30">
    <property type="match status" value="1"/>
</dbReference>